<dbReference type="AlphaFoldDB" id="A0A1X0ICS5"/>
<keyword evidence="4" id="KW-1185">Reference proteome</keyword>
<gene>
    <name evidence="3" type="ORF">BST39_08995</name>
</gene>
<protein>
    <recommendedName>
        <fullName evidence="5">Alanine and proline rich membrane protein</fullName>
    </recommendedName>
</protein>
<sequence>MMGDTPPNFRGEPPIGPPPGQWPPTYPSQAVNRVRTWPAIALASIALLLGVVALIVVSTRSTSGSSESLPVTSTVPSHSAGETAAAHQKLCDAYKLAARAVQIETNGTNQAFAGIATVNGAVMLQGVVNAYPALASGDRAAALALAESYTTVAATASLAGGQDPAWQAALSDANAKDAAMKKVCGGG</sequence>
<evidence type="ECO:0000256" key="1">
    <source>
        <dbReference type="SAM" id="MobiDB-lite"/>
    </source>
</evidence>
<dbReference type="STRING" id="590652.BST39_08995"/>
<feature type="compositionally biased region" description="Pro residues" evidence="1">
    <location>
        <begin position="14"/>
        <end position="26"/>
    </location>
</feature>
<feature type="compositionally biased region" description="Low complexity" evidence="1">
    <location>
        <begin position="1"/>
        <end position="13"/>
    </location>
</feature>
<feature type="region of interest" description="Disordered" evidence="1">
    <location>
        <begin position="1"/>
        <end position="27"/>
    </location>
</feature>
<dbReference type="Proteomes" id="UP000192513">
    <property type="component" value="Unassembled WGS sequence"/>
</dbReference>
<proteinExistence type="predicted"/>
<dbReference type="EMBL" id="MVIE01000008">
    <property type="protein sequence ID" value="ORB43220.1"/>
    <property type="molecule type" value="Genomic_DNA"/>
</dbReference>
<name>A0A1X0ICS5_9MYCO</name>
<evidence type="ECO:0008006" key="5">
    <source>
        <dbReference type="Google" id="ProtNLM"/>
    </source>
</evidence>
<reference evidence="3 4" key="1">
    <citation type="submission" date="2017-02" db="EMBL/GenBank/DDBJ databases">
        <title>The new phylogeny of genus Mycobacterium.</title>
        <authorList>
            <person name="Tortoli E."/>
            <person name="Trovato A."/>
            <person name="Cirillo D.M."/>
        </authorList>
    </citation>
    <scope>NUCLEOTIDE SEQUENCE [LARGE SCALE GENOMIC DNA]</scope>
    <source>
        <strain evidence="3 4">DSM 45000</strain>
    </source>
</reference>
<keyword evidence="2" id="KW-1133">Transmembrane helix</keyword>
<evidence type="ECO:0000313" key="4">
    <source>
        <dbReference type="Proteomes" id="UP000192513"/>
    </source>
</evidence>
<evidence type="ECO:0000313" key="3">
    <source>
        <dbReference type="EMBL" id="ORB43220.1"/>
    </source>
</evidence>
<evidence type="ECO:0000256" key="2">
    <source>
        <dbReference type="SAM" id="Phobius"/>
    </source>
</evidence>
<organism evidence="3 4">
    <name type="scientific">Mycobacterium paraseoulense</name>
    <dbReference type="NCBI Taxonomy" id="590652"/>
    <lineage>
        <taxon>Bacteria</taxon>
        <taxon>Bacillati</taxon>
        <taxon>Actinomycetota</taxon>
        <taxon>Actinomycetes</taxon>
        <taxon>Mycobacteriales</taxon>
        <taxon>Mycobacteriaceae</taxon>
        <taxon>Mycobacterium</taxon>
    </lineage>
</organism>
<keyword evidence="2" id="KW-0812">Transmembrane</keyword>
<keyword evidence="2" id="KW-0472">Membrane</keyword>
<feature type="transmembrane region" description="Helical" evidence="2">
    <location>
        <begin position="37"/>
        <end position="57"/>
    </location>
</feature>
<accession>A0A1X0ICS5</accession>
<comment type="caution">
    <text evidence="3">The sequence shown here is derived from an EMBL/GenBank/DDBJ whole genome shotgun (WGS) entry which is preliminary data.</text>
</comment>